<reference evidence="5" key="1">
    <citation type="submission" date="2020-01" db="EMBL/GenBank/DDBJ databases">
        <authorList>
            <person name="Meier V. D."/>
            <person name="Meier V D."/>
        </authorList>
    </citation>
    <scope>NUCLEOTIDE SEQUENCE</scope>
    <source>
        <strain evidence="5">HLG_WM_MAG_10</strain>
    </source>
</reference>
<dbReference type="InterPro" id="IPR050721">
    <property type="entry name" value="Trk_Ktr_HKT_K-transport"/>
</dbReference>
<evidence type="ECO:0000259" key="3">
    <source>
        <dbReference type="PROSITE" id="PS51201"/>
    </source>
</evidence>
<dbReference type="InterPro" id="IPR013099">
    <property type="entry name" value="K_chnl_dom"/>
</dbReference>
<keyword evidence="2" id="KW-0472">Membrane</keyword>
<dbReference type="Gene3D" id="3.40.50.720">
    <property type="entry name" value="NAD(P)-binding Rossmann-like Domain"/>
    <property type="match status" value="1"/>
</dbReference>
<keyword evidence="5" id="KW-0406">Ion transport</keyword>
<organism evidence="5">
    <name type="scientific">uncultured Aureispira sp</name>
    <dbReference type="NCBI Taxonomy" id="1331704"/>
    <lineage>
        <taxon>Bacteria</taxon>
        <taxon>Pseudomonadati</taxon>
        <taxon>Bacteroidota</taxon>
        <taxon>Saprospiria</taxon>
        <taxon>Saprospirales</taxon>
        <taxon>Saprospiraceae</taxon>
        <taxon>Aureispira</taxon>
        <taxon>environmental samples</taxon>
    </lineage>
</organism>
<dbReference type="Pfam" id="PF07885">
    <property type="entry name" value="Ion_trans_2"/>
    <property type="match status" value="1"/>
</dbReference>
<evidence type="ECO:0000256" key="2">
    <source>
        <dbReference type="SAM" id="Phobius"/>
    </source>
</evidence>
<keyword evidence="5" id="KW-0813">Transport</keyword>
<evidence type="ECO:0000259" key="4">
    <source>
        <dbReference type="PROSITE" id="PS51202"/>
    </source>
</evidence>
<keyword evidence="5" id="KW-0407">Ion channel</keyword>
<name>A0A6S6S8U3_9BACT</name>
<dbReference type="PANTHER" id="PTHR43833">
    <property type="entry name" value="POTASSIUM CHANNEL PROTEIN 2-RELATED-RELATED"/>
    <property type="match status" value="1"/>
</dbReference>
<sequence length="367" mass="41747">MLPGSYHRHSVQTKRFQRVNKYIRNILLAIMLLCTTTVTGVVGFMIIDDYTFAEAFYMTIITLSTVGFGEVRPLSANGQIFTSFLIIFNLGVFAYAISIISNFILEGELRTFLKDYKMYQQIQKLEDHTIVCGFGRHGQQICEELTKNNLPFVVIEPVSRKIEDLRALKYFFIEGDATTDEVLIDARIEQAKAVVITYSENALNVYTVLTARQLNTQLRIITRATDRTAEKKLLRAGANHVVLTEVIGGFYMATLIHQPNVVEFFSIISNMGDVSIHFKEVHYGELKKEYRDKSIRDLSLRSHTGVNIIGVRQKDGNYNVNPKPDIIIKKGMTLVILGDLNQVKAFQDRIMLVGQPPHEDQGTHSRY</sequence>
<dbReference type="InterPro" id="IPR003148">
    <property type="entry name" value="RCK_N"/>
</dbReference>
<feature type="transmembrane region" description="Helical" evidence="2">
    <location>
        <begin position="22"/>
        <end position="47"/>
    </location>
</feature>
<dbReference type="PROSITE" id="PS51201">
    <property type="entry name" value="RCK_N"/>
    <property type="match status" value="1"/>
</dbReference>
<dbReference type="Pfam" id="PF02080">
    <property type="entry name" value="TrkA_C"/>
    <property type="match status" value="1"/>
</dbReference>
<accession>A0A6S6S8U3</accession>
<comment type="subcellular location">
    <subcellularLocation>
        <location evidence="1">Cell membrane</location>
        <topology evidence="1">Multi-pass membrane protein</topology>
    </subcellularLocation>
</comment>
<dbReference type="SUPFAM" id="SSF81324">
    <property type="entry name" value="Voltage-gated potassium channels"/>
    <property type="match status" value="1"/>
</dbReference>
<keyword evidence="2" id="KW-0812">Transmembrane</keyword>
<feature type="domain" description="RCK C-terminal" evidence="4">
    <location>
        <begin position="265"/>
        <end position="352"/>
    </location>
</feature>
<evidence type="ECO:0000256" key="1">
    <source>
        <dbReference type="ARBA" id="ARBA00004651"/>
    </source>
</evidence>
<dbReference type="EMBL" id="CACVAQ010000058">
    <property type="protein sequence ID" value="CAA6800909.1"/>
    <property type="molecule type" value="Genomic_DNA"/>
</dbReference>
<dbReference type="SUPFAM" id="SSF116726">
    <property type="entry name" value="TrkA C-terminal domain-like"/>
    <property type="match status" value="1"/>
</dbReference>
<dbReference type="GO" id="GO:0005886">
    <property type="term" value="C:plasma membrane"/>
    <property type="evidence" value="ECO:0007669"/>
    <property type="project" value="UniProtKB-SubCell"/>
</dbReference>
<dbReference type="Gene3D" id="3.30.70.1450">
    <property type="entry name" value="Regulator of K+ conductance, C-terminal domain"/>
    <property type="match status" value="1"/>
</dbReference>
<dbReference type="InterPro" id="IPR036721">
    <property type="entry name" value="RCK_C_sf"/>
</dbReference>
<dbReference type="GO" id="GO:0008324">
    <property type="term" value="F:monoatomic cation transmembrane transporter activity"/>
    <property type="evidence" value="ECO:0007669"/>
    <property type="project" value="InterPro"/>
</dbReference>
<dbReference type="InterPro" id="IPR006037">
    <property type="entry name" value="RCK_C"/>
</dbReference>
<dbReference type="Pfam" id="PF02254">
    <property type="entry name" value="TrkA_N"/>
    <property type="match status" value="1"/>
</dbReference>
<gene>
    <name evidence="5" type="ORF">HELGO_WM30461</name>
</gene>
<protein>
    <submittedName>
        <fullName evidence="5">Potassium channel protein</fullName>
    </submittedName>
</protein>
<dbReference type="PROSITE" id="PS51202">
    <property type="entry name" value="RCK_C"/>
    <property type="match status" value="1"/>
</dbReference>
<proteinExistence type="predicted"/>
<dbReference type="AlphaFoldDB" id="A0A6S6S8U3"/>
<dbReference type="GO" id="GO:0006813">
    <property type="term" value="P:potassium ion transport"/>
    <property type="evidence" value="ECO:0007669"/>
    <property type="project" value="InterPro"/>
</dbReference>
<dbReference type="PANTHER" id="PTHR43833:SF9">
    <property type="entry name" value="POTASSIUM CHANNEL PROTEIN YUGO-RELATED"/>
    <property type="match status" value="1"/>
</dbReference>
<dbReference type="SUPFAM" id="SSF51735">
    <property type="entry name" value="NAD(P)-binding Rossmann-fold domains"/>
    <property type="match status" value="1"/>
</dbReference>
<dbReference type="InterPro" id="IPR036291">
    <property type="entry name" value="NAD(P)-bd_dom_sf"/>
</dbReference>
<keyword evidence="2" id="KW-1133">Transmembrane helix</keyword>
<feature type="transmembrane region" description="Helical" evidence="2">
    <location>
        <begin position="80"/>
        <end position="105"/>
    </location>
</feature>
<feature type="domain" description="RCK N-terminal" evidence="3">
    <location>
        <begin position="126"/>
        <end position="243"/>
    </location>
</feature>
<dbReference type="Gene3D" id="1.10.287.70">
    <property type="match status" value="1"/>
</dbReference>
<evidence type="ECO:0000313" key="5">
    <source>
        <dbReference type="EMBL" id="CAA6800909.1"/>
    </source>
</evidence>